<dbReference type="SMART" id="SM00044">
    <property type="entry name" value="CYCc"/>
    <property type="match status" value="1"/>
</dbReference>
<evidence type="ECO:0000313" key="5">
    <source>
        <dbReference type="Proteomes" id="UP000471031"/>
    </source>
</evidence>
<dbReference type="PROSITE" id="PS50152">
    <property type="entry name" value="25A_SYNTH_3"/>
    <property type="match status" value="1"/>
</dbReference>
<dbReference type="InterPro" id="IPR043519">
    <property type="entry name" value="NT_sf"/>
</dbReference>
<feature type="compositionally biased region" description="Low complexity" evidence="2">
    <location>
        <begin position="203"/>
        <end position="225"/>
    </location>
</feature>
<dbReference type="GO" id="GO:0004016">
    <property type="term" value="F:adenylate cyclase activity"/>
    <property type="evidence" value="ECO:0007669"/>
    <property type="project" value="UniProtKB-ARBA"/>
</dbReference>
<evidence type="ECO:0000259" key="3">
    <source>
        <dbReference type="PROSITE" id="PS50125"/>
    </source>
</evidence>
<dbReference type="CDD" id="cd07302">
    <property type="entry name" value="CHD"/>
    <property type="match status" value="1"/>
</dbReference>
<comment type="similarity">
    <text evidence="1">Belongs to the adenylyl cyclase class-3 family.</text>
</comment>
<proteinExistence type="inferred from homology"/>
<feature type="domain" description="Guanylate cyclase" evidence="3">
    <location>
        <begin position="19"/>
        <end position="131"/>
    </location>
</feature>
<dbReference type="PANTHER" id="PTHR43081:SF1">
    <property type="entry name" value="ADENYLATE CYCLASE, TERMINAL-DIFFERENTIATION SPECIFIC"/>
    <property type="match status" value="1"/>
</dbReference>
<feature type="compositionally biased region" description="Low complexity" evidence="2">
    <location>
        <begin position="242"/>
        <end position="254"/>
    </location>
</feature>
<dbReference type="Pfam" id="PF00211">
    <property type="entry name" value="Guanylate_cyc"/>
    <property type="match status" value="1"/>
</dbReference>
<feature type="region of interest" description="Disordered" evidence="2">
    <location>
        <begin position="198"/>
        <end position="268"/>
    </location>
</feature>
<dbReference type="GO" id="GO:0009190">
    <property type="term" value="P:cyclic nucleotide biosynthetic process"/>
    <property type="evidence" value="ECO:0007669"/>
    <property type="project" value="InterPro"/>
</dbReference>
<dbReference type="AlphaFoldDB" id="A0A845L904"/>
<dbReference type="PANTHER" id="PTHR43081">
    <property type="entry name" value="ADENYLATE CYCLASE, TERMINAL-DIFFERENTIATION SPECIFIC-RELATED"/>
    <property type="match status" value="1"/>
</dbReference>
<dbReference type="EMBL" id="WXEX01000002">
    <property type="protein sequence ID" value="MZP42071.1"/>
    <property type="molecule type" value="Genomic_DNA"/>
</dbReference>
<dbReference type="SUPFAM" id="SSF81301">
    <property type="entry name" value="Nucleotidyltransferase"/>
    <property type="match status" value="1"/>
</dbReference>
<dbReference type="RefSeq" id="WP_161260651.1">
    <property type="nucleotide sequence ID" value="NZ_JAFBDC010000002.1"/>
</dbReference>
<organism evidence="4 5">
    <name type="scientific">Heliomicrobium gestii</name>
    <name type="common">Heliobacterium gestii</name>
    <dbReference type="NCBI Taxonomy" id="2699"/>
    <lineage>
        <taxon>Bacteria</taxon>
        <taxon>Bacillati</taxon>
        <taxon>Bacillota</taxon>
        <taxon>Clostridia</taxon>
        <taxon>Eubacteriales</taxon>
        <taxon>Heliobacteriaceae</taxon>
        <taxon>Heliomicrobium</taxon>
    </lineage>
</organism>
<protein>
    <recommendedName>
        <fullName evidence="3">Guanylate cyclase domain-containing protein</fullName>
    </recommendedName>
</protein>
<dbReference type="OrthoDB" id="27092at2"/>
<dbReference type="Proteomes" id="UP000471031">
    <property type="component" value="Unassembled WGS sequence"/>
</dbReference>
<accession>A0A845L904</accession>
<dbReference type="InterPro" id="IPR001054">
    <property type="entry name" value="A/G_cyclase"/>
</dbReference>
<dbReference type="SUPFAM" id="SSF55073">
    <property type="entry name" value="Nucleotide cyclase"/>
    <property type="match status" value="1"/>
</dbReference>
<dbReference type="Gene3D" id="3.30.70.1230">
    <property type="entry name" value="Nucleotide cyclase"/>
    <property type="match status" value="1"/>
</dbReference>
<dbReference type="InterPro" id="IPR029787">
    <property type="entry name" value="Nucleotide_cyclase"/>
</dbReference>
<name>A0A845L904_HELGE</name>
<dbReference type="GO" id="GO:0035556">
    <property type="term" value="P:intracellular signal transduction"/>
    <property type="evidence" value="ECO:0007669"/>
    <property type="project" value="InterPro"/>
</dbReference>
<evidence type="ECO:0000256" key="2">
    <source>
        <dbReference type="SAM" id="MobiDB-lite"/>
    </source>
</evidence>
<gene>
    <name evidence="4" type="ORF">GTO89_03350</name>
</gene>
<dbReference type="Pfam" id="PF18144">
    <property type="entry name" value="SMODS"/>
    <property type="match status" value="1"/>
</dbReference>
<dbReference type="InterPro" id="IPR050697">
    <property type="entry name" value="Adenylyl/Guanylyl_Cyclase_3/4"/>
</dbReference>
<sequence length="615" mass="66873">MNDRLFPQYKQLQDSVALCNVFFDLVDSTRLKQQLGPVEGVALSLRHNQLCAETAEAYQGQVVKHIGDAIYAVFPNPLPALLAALDVKYTILKENLPFQTKIGLSFGLVTPVRTPDADYLGAAVDMAARLASQSAPNQVLLDESTFQIVKSLLKSLDTIIFRFLGIQDLKGLSFTPLYELSHSDLGFVQEQSASSAQPSRFFTQPAAAQPASAQAAPPSSATPSPGNIAGKLLAKLAGNINATPAGPSPTASTGTTGGGSPTGAARRSATIHSVPTAGSAGPGATAAYGANPLGNGVTPVSAATAAAVSTATAGLSPLVQTYLEPVPVADEAFRQFLRRISLNREDVDQVYTMLQNMHYALKDQPALPVRRIRPGGSFMRGTMIRPKKSLDLIVEIAPVDGATPNVTEVLGQIRATLSKMGWNRDVEEQETCLVLGHEDSFRISPVLALVEEEKEAYYLPNGPDTWIPRDPQAPERWMAEAFRRHGPSFLALIRILRAWQRTNCRILRTLHLEMLTDLLLRKVRLEPGPEGLYNWFHYIHQIFSQQRKPFLADPSDPAYFVDGYLMTNAAAFNQFGRLLSHSLQLATEAVNLAQQKQYLLVQNKWRALLGPGFGV</sequence>
<evidence type="ECO:0000313" key="4">
    <source>
        <dbReference type="EMBL" id="MZP42071.1"/>
    </source>
</evidence>
<reference evidence="4 5" key="1">
    <citation type="submission" date="2020-01" db="EMBL/GenBank/DDBJ databases">
        <title>Whole genome sequence of Heliobacterium gestii DSM 11169.</title>
        <authorList>
            <person name="Kyndt J.A."/>
            <person name="Meyer T.E."/>
        </authorList>
    </citation>
    <scope>NUCLEOTIDE SEQUENCE [LARGE SCALE GENOMIC DNA]</scope>
    <source>
        <strain evidence="4 5">DSM 11169</strain>
    </source>
</reference>
<evidence type="ECO:0000256" key="1">
    <source>
        <dbReference type="ARBA" id="ARBA00005381"/>
    </source>
</evidence>
<comment type="caution">
    <text evidence="4">The sequence shown here is derived from an EMBL/GenBank/DDBJ whole genome shotgun (WGS) entry which is preliminary data.</text>
</comment>
<keyword evidence="5" id="KW-1185">Reference proteome</keyword>
<dbReference type="PROSITE" id="PS50125">
    <property type="entry name" value="GUANYLATE_CYCLASE_2"/>
    <property type="match status" value="1"/>
</dbReference>